<name>A0ABW9NTF0_9ACTN</name>
<dbReference type="Gene3D" id="1.10.600.10">
    <property type="entry name" value="Farnesyl Diphosphate Synthase"/>
    <property type="match status" value="1"/>
</dbReference>
<dbReference type="EMBL" id="VDEQ01000137">
    <property type="protein sequence ID" value="MQS36570.1"/>
    <property type="molecule type" value="Genomic_DNA"/>
</dbReference>
<dbReference type="InterPro" id="IPR008949">
    <property type="entry name" value="Isoprenoid_synthase_dom_sf"/>
</dbReference>
<dbReference type="RefSeq" id="WP_153483300.1">
    <property type="nucleotide sequence ID" value="NZ_VDEQ01000137.1"/>
</dbReference>
<evidence type="ECO:0008006" key="3">
    <source>
        <dbReference type="Google" id="ProtNLM"/>
    </source>
</evidence>
<proteinExistence type="predicted"/>
<reference evidence="1 2" key="1">
    <citation type="submission" date="2019-06" db="EMBL/GenBank/DDBJ databases">
        <title>Comparative genomics and metabolomics analyses of clavulanic acid producing Streptomyces species provides insight into specialized metabolism and evolution of beta-lactam biosynthetic gene clusters.</title>
        <authorList>
            <person name="Moore M.A."/>
            <person name="Cruz-Morales P."/>
            <person name="Barona Gomez F."/>
            <person name="Kapil T."/>
        </authorList>
    </citation>
    <scope>NUCLEOTIDE SEQUENCE [LARGE SCALE GENOMIC DNA]</scope>
    <source>
        <strain evidence="1 2">T-272</strain>
    </source>
</reference>
<gene>
    <name evidence="1" type="ORF">FFZ77_13400</name>
</gene>
<keyword evidence="2" id="KW-1185">Reference proteome</keyword>
<dbReference type="Pfam" id="PF19086">
    <property type="entry name" value="Terpene_syn_C_2"/>
    <property type="match status" value="1"/>
</dbReference>
<dbReference type="Proteomes" id="UP000460558">
    <property type="component" value="Unassembled WGS sequence"/>
</dbReference>
<dbReference type="SUPFAM" id="SSF48576">
    <property type="entry name" value="Terpenoid synthases"/>
    <property type="match status" value="1"/>
</dbReference>
<evidence type="ECO:0000313" key="2">
    <source>
        <dbReference type="Proteomes" id="UP000460558"/>
    </source>
</evidence>
<protein>
    <recommendedName>
        <fullName evidence="3">Terpene synthase</fullName>
    </recommendedName>
</protein>
<organism evidence="1 2">
    <name type="scientific">Streptomyces katsurahamanus</name>
    <dbReference type="NCBI Taxonomy" id="2577098"/>
    <lineage>
        <taxon>Bacteria</taxon>
        <taxon>Bacillati</taxon>
        <taxon>Actinomycetota</taxon>
        <taxon>Actinomycetes</taxon>
        <taxon>Kitasatosporales</taxon>
        <taxon>Streptomycetaceae</taxon>
        <taxon>Streptomyces</taxon>
    </lineage>
</organism>
<evidence type="ECO:0000313" key="1">
    <source>
        <dbReference type="EMBL" id="MQS36570.1"/>
    </source>
</evidence>
<sequence>MMAKEPQFSLPELVYPFPTVVSPYETDPSFHDESAWYDAYYSHHREEDLAKYRRQQLAQCAAYMSPATTDKTRLRPMSRFLVWLTVIDDHCEFLSADEIAATRDRACAILLGAEPRPGEIGYFRFLGLVREEFQEFMPYFWLERLAHSLYEYFTYGVMAEEPYKRGRVAGPPPLEIHELVHGYSIGMLPYGDMVEPGMGAALPVHVFEHGAIQRIRMLQCRIAVIQNDLYSLRKELVRPSEMFNIVSIIRHETGCSLGEAIQESIRKMTAYADEMAVIGDHLPDFGPHQHLAEEYVHGLKLQITGMDRWYNHSASIRYVVGGIPEPIHRA</sequence>
<accession>A0ABW9NTF0</accession>
<comment type="caution">
    <text evidence="1">The sequence shown here is derived from an EMBL/GenBank/DDBJ whole genome shotgun (WGS) entry which is preliminary data.</text>
</comment>